<keyword evidence="3 7" id="KW-0378">Hydrolase</keyword>
<organism evidence="7 8">
    <name type="scientific">Nocardioides bruguierae</name>
    <dbReference type="NCBI Taxonomy" id="2945102"/>
    <lineage>
        <taxon>Bacteria</taxon>
        <taxon>Bacillati</taxon>
        <taxon>Actinomycetota</taxon>
        <taxon>Actinomycetes</taxon>
        <taxon>Propionibacteriales</taxon>
        <taxon>Nocardioidaceae</taxon>
        <taxon>Nocardioides</taxon>
    </lineage>
</organism>
<proteinExistence type="inferred from homology"/>
<dbReference type="RefSeq" id="WP_250828845.1">
    <property type="nucleotide sequence ID" value="NZ_JAMOIL010000043.1"/>
</dbReference>
<gene>
    <name evidence="7" type="ORF">M8330_20470</name>
</gene>
<dbReference type="Proteomes" id="UP001139485">
    <property type="component" value="Unassembled WGS sequence"/>
</dbReference>
<dbReference type="InterPro" id="IPR051601">
    <property type="entry name" value="Serine_prot/Carboxylest_S33"/>
</dbReference>
<comment type="similarity">
    <text evidence="1">Belongs to the peptidase S33 family.</text>
</comment>
<keyword evidence="5" id="KW-0812">Transmembrane</keyword>
<accession>A0A9X2DBQ2</accession>
<evidence type="ECO:0000256" key="4">
    <source>
        <dbReference type="SAM" id="MobiDB-lite"/>
    </source>
</evidence>
<evidence type="ECO:0000313" key="8">
    <source>
        <dbReference type="Proteomes" id="UP001139485"/>
    </source>
</evidence>
<dbReference type="InterPro" id="IPR029058">
    <property type="entry name" value="AB_hydrolase_fold"/>
</dbReference>
<dbReference type="GO" id="GO:0016787">
    <property type="term" value="F:hydrolase activity"/>
    <property type="evidence" value="ECO:0007669"/>
    <property type="project" value="UniProtKB-KW"/>
</dbReference>
<keyword evidence="5" id="KW-0472">Membrane</keyword>
<protein>
    <submittedName>
        <fullName evidence="7">Alpha/beta hydrolase</fullName>
    </submittedName>
</protein>
<dbReference type="PANTHER" id="PTHR43248">
    <property type="entry name" value="2-SUCCINYL-6-HYDROXY-2,4-CYCLOHEXADIENE-1-CARBOXYLATE SYNTHASE"/>
    <property type="match status" value="1"/>
</dbReference>
<dbReference type="Pfam" id="PF08386">
    <property type="entry name" value="Abhydrolase_4"/>
    <property type="match status" value="1"/>
</dbReference>
<reference evidence="7" key="1">
    <citation type="submission" date="2022-05" db="EMBL/GenBank/DDBJ databases">
        <authorList>
            <person name="Tuo L."/>
        </authorList>
    </citation>
    <scope>NUCLEOTIDE SEQUENCE</scope>
    <source>
        <strain evidence="7">BSK12Z-4</strain>
    </source>
</reference>
<evidence type="ECO:0000256" key="1">
    <source>
        <dbReference type="ARBA" id="ARBA00010088"/>
    </source>
</evidence>
<feature type="transmembrane region" description="Helical" evidence="5">
    <location>
        <begin position="34"/>
        <end position="59"/>
    </location>
</feature>
<sequence>MSGPELPPELRGAYDTPQPDPSARRSGVSTGTRVLAIVIAAAVVLAAAGAGLAAGLGLLGGSDDSRGTDAGGVTAPASPAEPEEGATDAPSEGLAPYYSQSIDWADCGDGSGNLCGTLEVPVDYADPSGDSIEVAVLKVPAPADSRVGSLVVNPGGPGAPGTSYAAAGTNVFRPQLMDAYDLVGFDPRGTGSSDPVDCVSDSELDDFLAMDPDPDTDAEAQASVDALEDFFAGCVQNSDSLVGHVTTVETARDMDVLRAALGESTLDYLGASYGTKLGATYAELFPDRVGRFVLDGAVDVALSSRELSLGQAEGFERALTAYVTDCVENASGCFLGDTVDEGLQRIADFLAETDQNPLPTQDGRTLTEGNAFYGIITPLYVSDYWYLLTQGLQSAFQGDGTTLMLLADAYASRNTDGTYADNSAEAIYAINCLDDPASEPVSAIPGEMSDFLEASPTLGQVFAWGMLGCQGVQVTASEEAPEIDGAGAAPILVVGTTRDPATPYEWAQSLADELESGVLLTRDGDGHTAYNSGNDCIDTTIEDYLIDGVVPDDGTTC</sequence>
<dbReference type="Gene3D" id="3.40.50.1820">
    <property type="entry name" value="alpha/beta hydrolase"/>
    <property type="match status" value="1"/>
</dbReference>
<dbReference type="AlphaFoldDB" id="A0A9X2DBQ2"/>
<feature type="domain" description="Peptidase S33 tripeptidyl aminopeptidase-like C-terminal" evidence="6">
    <location>
        <begin position="456"/>
        <end position="557"/>
    </location>
</feature>
<name>A0A9X2DBQ2_9ACTN</name>
<dbReference type="SUPFAM" id="SSF53474">
    <property type="entry name" value="alpha/beta-Hydrolases"/>
    <property type="match status" value="1"/>
</dbReference>
<evidence type="ECO:0000256" key="3">
    <source>
        <dbReference type="ARBA" id="ARBA00022801"/>
    </source>
</evidence>
<feature type="region of interest" description="Disordered" evidence="4">
    <location>
        <begin position="1"/>
        <end position="28"/>
    </location>
</feature>
<evidence type="ECO:0000259" key="6">
    <source>
        <dbReference type="Pfam" id="PF08386"/>
    </source>
</evidence>
<dbReference type="InterPro" id="IPR013595">
    <property type="entry name" value="Pept_S33_TAP-like_C"/>
</dbReference>
<keyword evidence="2" id="KW-0732">Signal</keyword>
<comment type="caution">
    <text evidence="7">The sequence shown here is derived from an EMBL/GenBank/DDBJ whole genome shotgun (WGS) entry which is preliminary data.</text>
</comment>
<keyword evidence="8" id="KW-1185">Reference proteome</keyword>
<evidence type="ECO:0000256" key="2">
    <source>
        <dbReference type="ARBA" id="ARBA00022729"/>
    </source>
</evidence>
<dbReference type="PANTHER" id="PTHR43248:SF29">
    <property type="entry name" value="TRIPEPTIDYL AMINOPEPTIDASE"/>
    <property type="match status" value="1"/>
</dbReference>
<keyword evidence="5" id="KW-1133">Transmembrane helix</keyword>
<dbReference type="EMBL" id="JAMOIL010000043">
    <property type="protein sequence ID" value="MCM0622669.1"/>
    <property type="molecule type" value="Genomic_DNA"/>
</dbReference>
<evidence type="ECO:0000313" key="7">
    <source>
        <dbReference type="EMBL" id="MCM0622669.1"/>
    </source>
</evidence>
<evidence type="ECO:0000256" key="5">
    <source>
        <dbReference type="SAM" id="Phobius"/>
    </source>
</evidence>
<feature type="region of interest" description="Disordered" evidence="4">
    <location>
        <begin position="67"/>
        <end position="94"/>
    </location>
</feature>